<dbReference type="HAMAP" id="MF_01478">
    <property type="entry name" value="Ribosomal_L12_arch"/>
    <property type="match status" value="1"/>
</dbReference>
<evidence type="ECO:0000313" key="6">
    <source>
        <dbReference type="EMBL" id="VUG19418.1"/>
    </source>
</evidence>
<evidence type="ECO:0000256" key="4">
    <source>
        <dbReference type="SAM" id="MobiDB-lite"/>
    </source>
</evidence>
<feature type="compositionally biased region" description="Acidic residues" evidence="4">
    <location>
        <begin position="84"/>
        <end position="102"/>
    </location>
</feature>
<name>A0A7D9CZ71_DEKBR</name>
<evidence type="ECO:0000256" key="3">
    <source>
        <dbReference type="ARBA" id="ARBA00023274"/>
    </source>
</evidence>
<dbReference type="PANTHER" id="PTHR21141">
    <property type="entry name" value="60S ACIDIC RIBOSOMAL PROTEIN FAMILY MEMBER"/>
    <property type="match status" value="1"/>
</dbReference>
<dbReference type="EMBL" id="CABFWN010000005">
    <property type="protein sequence ID" value="VUG19418.1"/>
    <property type="molecule type" value="Genomic_DNA"/>
</dbReference>
<dbReference type="EMBL" id="JABCYN010000027">
    <property type="protein sequence ID" value="KAF6010247.1"/>
    <property type="molecule type" value="Genomic_DNA"/>
</dbReference>
<dbReference type="GO" id="GO:0002182">
    <property type="term" value="P:cytoplasmic translational elongation"/>
    <property type="evidence" value="ECO:0007669"/>
    <property type="project" value="InterPro"/>
</dbReference>
<dbReference type="InterPro" id="IPR038716">
    <property type="entry name" value="P1/P2_N_sf"/>
</dbReference>
<reference evidence="6 7" key="1">
    <citation type="submission" date="2019-07" db="EMBL/GenBank/DDBJ databases">
        <authorList>
            <person name="Friedrich A."/>
            <person name="Schacherer J."/>
        </authorList>
    </citation>
    <scope>NUCLEOTIDE SEQUENCE [LARGE SCALE GENOMIC DNA]</scope>
</reference>
<dbReference type="OMA" id="DIMAQGI"/>
<dbReference type="Proteomes" id="UP000478008">
    <property type="component" value="Unassembled WGS sequence"/>
</dbReference>
<dbReference type="FunFam" id="1.10.10.1410:FF:000002">
    <property type="entry name" value="60S acidic ribosomal protein P2"/>
    <property type="match status" value="1"/>
</dbReference>
<keyword evidence="7" id="KW-1185">Reference proteome</keyword>
<evidence type="ECO:0000313" key="5">
    <source>
        <dbReference type="EMBL" id="KAF6010247.1"/>
    </source>
</evidence>
<evidence type="ECO:0000313" key="8">
    <source>
        <dbReference type="Proteomes" id="UP000568158"/>
    </source>
</evidence>
<dbReference type="CDD" id="cd05833">
    <property type="entry name" value="Ribosomal_P2"/>
    <property type="match status" value="1"/>
</dbReference>
<feature type="region of interest" description="Disordered" evidence="4">
    <location>
        <begin position="75"/>
        <end position="109"/>
    </location>
</feature>
<keyword evidence="2" id="KW-0689">Ribosomal protein</keyword>
<proteinExistence type="inferred from homology"/>
<evidence type="ECO:0000256" key="1">
    <source>
        <dbReference type="ARBA" id="ARBA00005436"/>
    </source>
</evidence>
<evidence type="ECO:0000256" key="2">
    <source>
        <dbReference type="ARBA" id="ARBA00022980"/>
    </source>
</evidence>
<dbReference type="GO" id="GO:0022625">
    <property type="term" value="C:cytosolic large ribosomal subunit"/>
    <property type="evidence" value="ECO:0007669"/>
    <property type="project" value="InterPro"/>
</dbReference>
<dbReference type="InterPro" id="IPR044076">
    <property type="entry name" value="Ribosomal_P2"/>
</dbReference>
<organism evidence="6 7">
    <name type="scientific">Dekkera bruxellensis</name>
    <name type="common">Brettanomyces custersii</name>
    <dbReference type="NCBI Taxonomy" id="5007"/>
    <lineage>
        <taxon>Eukaryota</taxon>
        <taxon>Fungi</taxon>
        <taxon>Dikarya</taxon>
        <taxon>Ascomycota</taxon>
        <taxon>Saccharomycotina</taxon>
        <taxon>Pichiomycetes</taxon>
        <taxon>Pichiales</taxon>
        <taxon>Pichiaceae</taxon>
        <taxon>Brettanomyces</taxon>
    </lineage>
</organism>
<reference evidence="5 8" key="2">
    <citation type="journal article" date="2020" name="Appl. Microbiol. Biotechnol.">
        <title>Targeted gene deletion in Brettanomyces bruxellensis with an expression-free CRISPR-Cas9 system.</title>
        <authorList>
            <person name="Varela C."/>
            <person name="Bartel C."/>
            <person name="Onetto C."/>
            <person name="Borneman A."/>
        </authorList>
    </citation>
    <scope>NUCLEOTIDE SEQUENCE [LARGE SCALE GENOMIC DNA]</scope>
    <source>
        <strain evidence="5 8">AWRI1613</strain>
    </source>
</reference>
<evidence type="ECO:0000313" key="7">
    <source>
        <dbReference type="Proteomes" id="UP000478008"/>
    </source>
</evidence>
<protein>
    <submittedName>
        <fullName evidence="6">DEBR0S5_02278g1_1</fullName>
    </submittedName>
</protein>
<dbReference type="AlphaFoldDB" id="A0A7D9CZ71"/>
<dbReference type="InterPro" id="IPR027534">
    <property type="entry name" value="Ribosomal_P1/P2"/>
</dbReference>
<dbReference type="Proteomes" id="UP000568158">
    <property type="component" value="Unassembled WGS sequence"/>
</dbReference>
<keyword evidence="3" id="KW-0687">Ribonucleoprotein</keyword>
<accession>A0A7D9CZ71</accession>
<gene>
    <name evidence="6" type="primary">RPP2B</name>
    <name evidence="6" type="ORF">DEBR0S5_02278G</name>
    <name evidence="5" type="ORF">HII12_002954</name>
</gene>
<dbReference type="Gene3D" id="1.10.10.1410">
    <property type="match status" value="1"/>
</dbReference>
<comment type="similarity">
    <text evidence="1">Belongs to the eukaryotic ribosomal protein P1/P2 family.</text>
</comment>
<sequence>MKYLAAYLLIQVAGRDEPSVRDITQVLEAVGTDVDEKRIELLLSSIKGKTIEELIAEGANKLAAIPAAGAAAPAAAGASGDAASAEEEEKEESEEEEEDDVDMGMGLFD</sequence>
<dbReference type="Pfam" id="PF00428">
    <property type="entry name" value="Ribosomal_60s"/>
    <property type="match status" value="1"/>
</dbReference>
<dbReference type="GO" id="GO:0003735">
    <property type="term" value="F:structural constituent of ribosome"/>
    <property type="evidence" value="ECO:0007669"/>
    <property type="project" value="InterPro"/>
</dbReference>
<dbReference type="PANTHER" id="PTHR21141:SF5">
    <property type="entry name" value="LARGE RIBOSOMAL SUBUNIT PROTEIN P2"/>
    <property type="match status" value="1"/>
</dbReference>